<keyword evidence="2" id="KW-1185">Reference proteome</keyword>
<dbReference type="RefSeq" id="WP_386447166.1">
    <property type="nucleotide sequence ID" value="NZ_JBHSFH010000006.1"/>
</dbReference>
<accession>A0ABV9A908</accession>
<dbReference type="InterPro" id="IPR023393">
    <property type="entry name" value="START-like_dom_sf"/>
</dbReference>
<gene>
    <name evidence="1" type="ORF">ACFPA8_12970</name>
</gene>
<dbReference type="Gene3D" id="3.30.530.20">
    <property type="match status" value="1"/>
</dbReference>
<evidence type="ECO:0000313" key="2">
    <source>
        <dbReference type="Proteomes" id="UP001595997"/>
    </source>
</evidence>
<name>A0ABV9A908_9ACTN</name>
<evidence type="ECO:0000313" key="1">
    <source>
        <dbReference type="EMBL" id="MFC4495048.1"/>
    </source>
</evidence>
<reference evidence="2" key="1">
    <citation type="journal article" date="2019" name="Int. J. Syst. Evol. Microbiol.">
        <title>The Global Catalogue of Microorganisms (GCM) 10K type strain sequencing project: providing services to taxonomists for standard genome sequencing and annotation.</title>
        <authorList>
            <consortium name="The Broad Institute Genomics Platform"/>
            <consortium name="The Broad Institute Genome Sequencing Center for Infectious Disease"/>
            <person name="Wu L."/>
            <person name="Ma J."/>
        </authorList>
    </citation>
    <scope>NUCLEOTIDE SEQUENCE [LARGE SCALE GENOMIC DNA]</scope>
    <source>
        <strain evidence="2">CGMCC 4.7357</strain>
    </source>
</reference>
<dbReference type="Proteomes" id="UP001595997">
    <property type="component" value="Unassembled WGS sequence"/>
</dbReference>
<comment type="caution">
    <text evidence="1">The sequence shown here is derived from an EMBL/GenBank/DDBJ whole genome shotgun (WGS) entry which is preliminary data.</text>
</comment>
<dbReference type="Pfam" id="PF10604">
    <property type="entry name" value="Polyketide_cyc2"/>
    <property type="match status" value="1"/>
</dbReference>
<sequence>MSSTRYRFRFRSVWRLPAPPERVFAVLERGDEYPAWWPQVREVHGAEGGADAGGRARIRSVLPYDLWITGRGTRRDPAAGVLEMEIGGDLAGWARWTVGGAGDGHGGSTAVYEQQVEVRKPLLRLLTLLGRPLLRANHAWMMRSGRRGLRRWLGRGLDDG</sequence>
<dbReference type="EMBL" id="JBHSFH010000006">
    <property type="protein sequence ID" value="MFC4495048.1"/>
    <property type="molecule type" value="Genomic_DNA"/>
</dbReference>
<proteinExistence type="predicted"/>
<dbReference type="InterPro" id="IPR019587">
    <property type="entry name" value="Polyketide_cyclase/dehydratase"/>
</dbReference>
<organism evidence="1 2">
    <name type="scientific">Streptomyces ovatisporus</name>
    <dbReference type="NCBI Taxonomy" id="1128682"/>
    <lineage>
        <taxon>Bacteria</taxon>
        <taxon>Bacillati</taxon>
        <taxon>Actinomycetota</taxon>
        <taxon>Actinomycetes</taxon>
        <taxon>Kitasatosporales</taxon>
        <taxon>Streptomycetaceae</taxon>
        <taxon>Streptomyces</taxon>
    </lineage>
</organism>
<dbReference type="SUPFAM" id="SSF55961">
    <property type="entry name" value="Bet v1-like"/>
    <property type="match status" value="1"/>
</dbReference>
<protein>
    <submittedName>
        <fullName evidence="1">SRPBCC family protein</fullName>
    </submittedName>
</protein>